<feature type="compositionally biased region" description="Polar residues" evidence="2">
    <location>
        <begin position="534"/>
        <end position="543"/>
    </location>
</feature>
<feature type="compositionally biased region" description="Basic and acidic residues" evidence="2">
    <location>
        <begin position="135"/>
        <end position="147"/>
    </location>
</feature>
<reference evidence="4" key="1">
    <citation type="submission" date="2025-08" db="UniProtKB">
        <authorList>
            <consortium name="RefSeq"/>
        </authorList>
    </citation>
    <scope>IDENTIFICATION</scope>
</reference>
<dbReference type="PaxDb" id="121845-A0A3Q0IYY1"/>
<keyword evidence="3" id="KW-1185">Reference proteome</keyword>
<proteinExistence type="predicted"/>
<dbReference type="KEGG" id="dci:103512062"/>
<gene>
    <name evidence="4" type="primary">LOC103512062</name>
</gene>
<feature type="region of interest" description="Disordered" evidence="2">
    <location>
        <begin position="117"/>
        <end position="147"/>
    </location>
</feature>
<dbReference type="AlphaFoldDB" id="A0A3Q0IYY1"/>
<keyword evidence="1" id="KW-0175">Coiled coil</keyword>
<feature type="compositionally biased region" description="Polar residues" evidence="2">
    <location>
        <begin position="117"/>
        <end position="131"/>
    </location>
</feature>
<dbReference type="GeneID" id="103512062"/>
<name>A0A3Q0IYY1_DIACI</name>
<protein>
    <submittedName>
        <fullName evidence="4">Uncharacterized protein LOC103512062</fullName>
    </submittedName>
</protein>
<feature type="region of interest" description="Disordered" evidence="2">
    <location>
        <begin position="534"/>
        <end position="582"/>
    </location>
</feature>
<dbReference type="RefSeq" id="XP_026681451.1">
    <property type="nucleotide sequence ID" value="XM_026825650.1"/>
</dbReference>
<evidence type="ECO:0000256" key="2">
    <source>
        <dbReference type="SAM" id="MobiDB-lite"/>
    </source>
</evidence>
<dbReference type="STRING" id="121845.A0A3Q0IYY1"/>
<organism evidence="3 4">
    <name type="scientific">Diaphorina citri</name>
    <name type="common">Asian citrus psyllid</name>
    <dbReference type="NCBI Taxonomy" id="121845"/>
    <lineage>
        <taxon>Eukaryota</taxon>
        <taxon>Metazoa</taxon>
        <taxon>Ecdysozoa</taxon>
        <taxon>Arthropoda</taxon>
        <taxon>Hexapoda</taxon>
        <taxon>Insecta</taxon>
        <taxon>Pterygota</taxon>
        <taxon>Neoptera</taxon>
        <taxon>Paraneoptera</taxon>
        <taxon>Hemiptera</taxon>
        <taxon>Sternorrhyncha</taxon>
        <taxon>Psylloidea</taxon>
        <taxon>Psyllidae</taxon>
        <taxon>Diaphorininae</taxon>
        <taxon>Diaphorina</taxon>
    </lineage>
</organism>
<sequence>MLSLDESIDFEFFEHSKPNVQSNAKENNPTRSSRSILDVWEFDSGSLRYSGSHASLLNNLAFESNSDEVCDQFSIVSHCEVTSQYDEINKTMALTSEQAGGDIIVTDNTSITDLGDVSSNMTPLNQTSVPTNRPVDNELSDKTKTGEETQVRWQEDIEYIVEIKSPEVISDSMEQCIDTSDNKYKLRNKRKLISLIDKHDTPDEIIEIDNNEPCENKTKEMRRTEEEISNAEDELTNNETKHFSNGHKENDNLYLTICNENNLITTVVEVHAENDLSDDDLGLRVDLNSLSKEDIEKNSVMKNEIERCKNDAIFPNKREMEVDQNTRKEMLNTLNTKNLTENIHKNDGNKISKERITNGDSSTLFDSLENEIAQNLNEIKSYNARNTSSVGQDYSYEAIEKKIENASKQIRSVKGTNVETRNTIPNTIVTSANKTHNGNHIQQDDMIVNGHKKRTYCKLSKNEGTMSNSRSGKNIPRQEFPKLIKPVSNTKEKCETKQQLRRSGEKIPHIQNEAGFDMRLLVKAINDLENVKTCTRSNSGRSSDISKKSNNSNKSNATSKSTHSSKSTASTSKQINMSFTKDEQKKIELENQILLKKIMSQKPQPPPAGVANQIRRKPTAYINRKKLQDRISHDNMILQRKLMSIKKRKERISIL</sequence>
<accession>A0A3Q0IYY1</accession>
<feature type="compositionally biased region" description="Low complexity" evidence="2">
    <location>
        <begin position="548"/>
        <end position="573"/>
    </location>
</feature>
<feature type="coiled-coil region" evidence="1">
    <location>
        <begin position="214"/>
        <end position="241"/>
    </location>
</feature>
<evidence type="ECO:0000256" key="1">
    <source>
        <dbReference type="SAM" id="Coils"/>
    </source>
</evidence>
<evidence type="ECO:0000313" key="4">
    <source>
        <dbReference type="RefSeq" id="XP_026681451.1"/>
    </source>
</evidence>
<dbReference type="Proteomes" id="UP000079169">
    <property type="component" value="Unplaced"/>
</dbReference>
<feature type="coiled-coil region" evidence="1">
    <location>
        <begin position="365"/>
        <end position="416"/>
    </location>
</feature>
<evidence type="ECO:0000313" key="3">
    <source>
        <dbReference type="Proteomes" id="UP000079169"/>
    </source>
</evidence>